<keyword evidence="2" id="KW-0732">Signal</keyword>
<dbReference type="AlphaFoldDB" id="A0AAJ5C480"/>
<reference evidence="3" key="1">
    <citation type="submission" date="2023-10" db="EMBL/GenBank/DDBJ databases">
        <authorList>
            <person name="Guldener U."/>
        </authorList>
    </citation>
    <scope>NUCLEOTIDE SEQUENCE</scope>
    <source>
        <strain evidence="3">Mp4</strain>
    </source>
</reference>
<feature type="chain" id="PRO_5042505015" description="Effector family protein Eff1" evidence="2">
    <location>
        <begin position="24"/>
        <end position="320"/>
    </location>
</feature>
<name>A0AAJ5C480_9BASI</name>
<keyword evidence="4" id="KW-1185">Reference proteome</keyword>
<evidence type="ECO:0000256" key="1">
    <source>
        <dbReference type="SAM" id="MobiDB-lite"/>
    </source>
</evidence>
<accession>A0AAJ5C480</accession>
<evidence type="ECO:0000313" key="3">
    <source>
        <dbReference type="EMBL" id="SNX83357.1"/>
    </source>
</evidence>
<proteinExistence type="predicted"/>
<dbReference type="EMBL" id="OAPG01000003">
    <property type="protein sequence ID" value="SNX83357.1"/>
    <property type="molecule type" value="Genomic_DNA"/>
</dbReference>
<comment type="caution">
    <text evidence="3">The sequence shown here is derived from an EMBL/GenBank/DDBJ whole genome shotgun (WGS) entry which is preliminary data.</text>
</comment>
<evidence type="ECO:0000256" key="2">
    <source>
        <dbReference type="SAM" id="SignalP"/>
    </source>
</evidence>
<organism evidence="3 4">
    <name type="scientific">Melanopsichium pennsylvanicum</name>
    <dbReference type="NCBI Taxonomy" id="63383"/>
    <lineage>
        <taxon>Eukaryota</taxon>
        <taxon>Fungi</taxon>
        <taxon>Dikarya</taxon>
        <taxon>Basidiomycota</taxon>
        <taxon>Ustilaginomycotina</taxon>
        <taxon>Ustilaginomycetes</taxon>
        <taxon>Ustilaginales</taxon>
        <taxon>Ustilaginaceae</taxon>
        <taxon>Melanopsichium</taxon>
    </lineage>
</organism>
<sequence length="320" mass="35757">MTGAYRLVLVLLVVLAVSRVCHSMDDHIWNQLENLPEAAREFSVWTNGFEESLHHQPTNHDPNHLHFLQDAPNYFQPGSDHSDHSVHLPSTYDPLGYSSGWHQGASSSASVPYETGHAPSSSFADQVAPIAESGWQPYPADDHIIGLDTATGLLNPPEPLNKEERIAILEPFARKTDKVNRYREIRKYSTLHPFLGKMTQQLAAEALGSEFVYLYHDSPSIYLVHGTRPQEYVLSHGAFESQLDPELDHTHNLHVWKRFAVPNTQGSVFQYVGMIETAKLAATAHRGTRAYNTPRDLTVLGQDSVYNPFPLYGGLSKLPG</sequence>
<gene>
    <name evidence="3" type="ORF">MEPE_02064</name>
</gene>
<evidence type="ECO:0008006" key="5">
    <source>
        <dbReference type="Google" id="ProtNLM"/>
    </source>
</evidence>
<evidence type="ECO:0000313" key="4">
    <source>
        <dbReference type="Proteomes" id="UP001294444"/>
    </source>
</evidence>
<feature type="signal peptide" evidence="2">
    <location>
        <begin position="1"/>
        <end position="23"/>
    </location>
</feature>
<protein>
    <recommendedName>
        <fullName evidence="5">Effector family protein Eff1</fullName>
    </recommendedName>
</protein>
<feature type="region of interest" description="Disordered" evidence="1">
    <location>
        <begin position="53"/>
        <end position="88"/>
    </location>
</feature>
<dbReference type="Proteomes" id="UP001294444">
    <property type="component" value="Unassembled WGS sequence"/>
</dbReference>